<dbReference type="AlphaFoldDB" id="A0A840ID32"/>
<dbReference type="HAMAP" id="MF_01844">
    <property type="entry name" value="NhaA"/>
    <property type="match status" value="1"/>
</dbReference>
<evidence type="ECO:0000256" key="3">
    <source>
        <dbReference type="ARBA" id="ARBA00022448"/>
    </source>
</evidence>
<reference evidence="14 15" key="1">
    <citation type="submission" date="2020-08" db="EMBL/GenBank/DDBJ databases">
        <title>Genomic Encyclopedia of Archaeal and Bacterial Type Strains, Phase II (KMG-II): from individual species to whole genera.</title>
        <authorList>
            <person name="Goeker M."/>
        </authorList>
    </citation>
    <scope>NUCLEOTIDE SEQUENCE [LARGE SCALE GENOMIC DNA]</scope>
    <source>
        <strain evidence="14 15">DSM 23288</strain>
    </source>
</reference>
<dbReference type="GO" id="GO:0005886">
    <property type="term" value="C:plasma membrane"/>
    <property type="evidence" value="ECO:0007669"/>
    <property type="project" value="UniProtKB-SubCell"/>
</dbReference>
<keyword evidence="4 12" id="KW-0050">Antiport</keyword>
<evidence type="ECO:0000256" key="11">
    <source>
        <dbReference type="ARBA" id="ARBA00023201"/>
    </source>
</evidence>
<feature type="transmembrane region" description="Helical" evidence="12">
    <location>
        <begin position="112"/>
        <end position="134"/>
    </location>
</feature>
<dbReference type="NCBIfam" id="TIGR00773">
    <property type="entry name" value="NhaA"/>
    <property type="match status" value="1"/>
</dbReference>
<dbReference type="PANTHER" id="PTHR30341">
    <property type="entry name" value="SODIUM ION/PROTON ANTIPORTER NHAA-RELATED"/>
    <property type="match status" value="1"/>
</dbReference>
<evidence type="ECO:0000256" key="8">
    <source>
        <dbReference type="ARBA" id="ARBA00023053"/>
    </source>
</evidence>
<dbReference type="InterPro" id="IPR004670">
    <property type="entry name" value="NhaA"/>
</dbReference>
<evidence type="ECO:0000256" key="4">
    <source>
        <dbReference type="ARBA" id="ARBA00022449"/>
    </source>
</evidence>
<evidence type="ECO:0000259" key="13">
    <source>
        <dbReference type="PROSITE" id="PS51352"/>
    </source>
</evidence>
<keyword evidence="15" id="KW-1185">Reference proteome</keyword>
<keyword evidence="7 12" id="KW-1133">Transmembrane helix</keyword>
<keyword evidence="3 12" id="KW-0813">Transport</keyword>
<dbReference type="Gene3D" id="3.40.30.10">
    <property type="entry name" value="Glutaredoxin"/>
    <property type="match status" value="1"/>
</dbReference>
<protein>
    <recommendedName>
        <fullName evidence="12">Na(+)/H(+) antiporter NhaA</fullName>
    </recommendedName>
    <alternativeName>
        <fullName evidence="12">Sodium/proton antiporter NhaA</fullName>
    </alternativeName>
</protein>
<name>A0A840ID32_9ACTN</name>
<comment type="similarity">
    <text evidence="12">Belongs to the NhaA Na(+)/H(+) (TC 2.A.33) antiporter family.</text>
</comment>
<dbReference type="Pfam" id="PF06965">
    <property type="entry name" value="Na_H_antiport_1"/>
    <property type="match status" value="1"/>
</dbReference>
<dbReference type="GO" id="GO:0015385">
    <property type="term" value="F:sodium:proton antiporter activity"/>
    <property type="evidence" value="ECO:0007669"/>
    <property type="project" value="UniProtKB-UniRule"/>
</dbReference>
<keyword evidence="10 12" id="KW-0472">Membrane</keyword>
<keyword evidence="11 12" id="KW-0739">Sodium transport</keyword>
<dbReference type="Proteomes" id="UP000585272">
    <property type="component" value="Unassembled WGS sequence"/>
</dbReference>
<organism evidence="14 15">
    <name type="scientific">Conexibacter arvalis</name>
    <dbReference type="NCBI Taxonomy" id="912552"/>
    <lineage>
        <taxon>Bacteria</taxon>
        <taxon>Bacillati</taxon>
        <taxon>Actinomycetota</taxon>
        <taxon>Thermoleophilia</taxon>
        <taxon>Solirubrobacterales</taxon>
        <taxon>Conexibacteraceae</taxon>
        <taxon>Conexibacter</taxon>
    </lineage>
</organism>
<comment type="caution">
    <text evidence="14">The sequence shown here is derived from an EMBL/GenBank/DDBJ whole genome shotgun (WGS) entry which is preliminary data.</text>
</comment>
<evidence type="ECO:0000256" key="9">
    <source>
        <dbReference type="ARBA" id="ARBA00023065"/>
    </source>
</evidence>
<evidence type="ECO:0000256" key="7">
    <source>
        <dbReference type="ARBA" id="ARBA00022989"/>
    </source>
</evidence>
<dbReference type="InterPro" id="IPR012336">
    <property type="entry name" value="Thioredoxin-like_fold"/>
</dbReference>
<feature type="transmembrane region" description="Helical" evidence="12">
    <location>
        <begin position="172"/>
        <end position="193"/>
    </location>
</feature>
<evidence type="ECO:0000313" key="14">
    <source>
        <dbReference type="EMBL" id="MBB4662769.1"/>
    </source>
</evidence>
<evidence type="ECO:0000256" key="10">
    <source>
        <dbReference type="ARBA" id="ARBA00023136"/>
    </source>
</evidence>
<dbReference type="SUPFAM" id="SSF52833">
    <property type="entry name" value="Thioredoxin-like"/>
    <property type="match status" value="1"/>
</dbReference>
<dbReference type="GO" id="GO:0006885">
    <property type="term" value="P:regulation of pH"/>
    <property type="evidence" value="ECO:0007669"/>
    <property type="project" value="UniProtKB-UniRule"/>
</dbReference>
<feature type="transmembrane region" description="Helical" evidence="12">
    <location>
        <begin position="23"/>
        <end position="50"/>
    </location>
</feature>
<dbReference type="PROSITE" id="PS51352">
    <property type="entry name" value="THIOREDOXIN_2"/>
    <property type="match status" value="1"/>
</dbReference>
<feature type="transmembrane region" description="Helical" evidence="12">
    <location>
        <begin position="338"/>
        <end position="360"/>
    </location>
</feature>
<feature type="transmembrane region" description="Helical" evidence="12">
    <location>
        <begin position="146"/>
        <end position="165"/>
    </location>
</feature>
<sequence length="628" mass="66710">MAIDGNGGQTTPRRRQLLAQLAAPLRSFIATEAGSAGLLLAATIVALLWANSPASDSYESFWHTELAIRLGDWNLDLDLRHWLDEGLMALFFFVIGLEVRREWSLGELRDRSRVVVPVIAGVGGMVVPVLLYLLVSPSEANHGWGIVIATDTAFMLGAMAIVGPACPTQLRVFLLTLSIVDDIVAISVIGIVYSSALDAIALIVAIACLAGIATLSQLRVWRGSAYALLGAGLWLATLIAGLHPTIAGMAAGLLVAAYAPTRAQVDEAASRAHAFRQSPLASVARDATRSVERALSPNERMQELLHPWTSYVIVPLFALANAGVDLRGGALGDALGSPLTWAIVAGLVGGKTIGIALGALGAVRARLGKLPEGVGEGQVVGGAALSGIGFTVSLLIAGLAFEDSTFVEEAKIGVLLAAALAVVTGWVAFRLAAVLRGEVSAGLPTVLDPPVDPERDHIRGPLDAPLTLVEFADFECPFCGRATGMVRELRRRFGDDLRYVVRHLPLVDVHPHAELAAQAMEEAGEQGRFWEMHDKLFDHQDELEFEDLLGYAGRLEIDVEELARALQDGRHAARVRTDVASAEASGVRGTPTFFVNGRRHVGPYDAETLARELLETAPRRAGAEPAAT</sequence>
<dbReference type="InterPro" id="IPR013766">
    <property type="entry name" value="Thioredoxin_domain"/>
</dbReference>
<evidence type="ECO:0000256" key="6">
    <source>
        <dbReference type="ARBA" id="ARBA00022692"/>
    </source>
</evidence>
<comment type="catalytic activity">
    <reaction evidence="12">
        <text>Na(+)(in) + 2 H(+)(out) = Na(+)(out) + 2 H(+)(in)</text>
        <dbReference type="Rhea" id="RHEA:29251"/>
        <dbReference type="ChEBI" id="CHEBI:15378"/>
        <dbReference type="ChEBI" id="CHEBI:29101"/>
    </reaction>
</comment>
<dbReference type="InterPro" id="IPR023171">
    <property type="entry name" value="Na/H_antiporter_dom_sf"/>
</dbReference>
<keyword evidence="5 12" id="KW-1003">Cell membrane</keyword>
<dbReference type="RefSeq" id="WP_183342204.1">
    <property type="nucleotide sequence ID" value="NZ_JACHNU010000002.1"/>
</dbReference>
<feature type="transmembrane region" description="Helical" evidence="12">
    <location>
        <begin position="233"/>
        <end position="259"/>
    </location>
</feature>
<gene>
    <name evidence="12" type="primary">nhaA</name>
    <name evidence="14" type="ORF">BDZ31_002355</name>
</gene>
<dbReference type="EMBL" id="JACHNU010000002">
    <property type="protein sequence ID" value="MBB4662769.1"/>
    <property type="molecule type" value="Genomic_DNA"/>
</dbReference>
<evidence type="ECO:0000256" key="5">
    <source>
        <dbReference type="ARBA" id="ARBA00022475"/>
    </source>
</evidence>
<comment type="function">
    <text evidence="12">Na(+)/H(+) antiporter that extrudes sodium in exchange for external protons.</text>
</comment>
<dbReference type="InterPro" id="IPR036249">
    <property type="entry name" value="Thioredoxin-like_sf"/>
</dbReference>
<keyword evidence="9 12" id="KW-0406">Ion transport</keyword>
<feature type="domain" description="Thioredoxin" evidence="13">
    <location>
        <begin position="420"/>
        <end position="619"/>
    </location>
</feature>
<keyword evidence="8 12" id="KW-0915">Sodium</keyword>
<evidence type="ECO:0000256" key="1">
    <source>
        <dbReference type="ARBA" id="ARBA00004429"/>
    </source>
</evidence>
<proteinExistence type="inferred from homology"/>
<dbReference type="PANTHER" id="PTHR30341:SF0">
    <property type="entry name" value="NA(+)_H(+) ANTIPORTER NHAA"/>
    <property type="match status" value="1"/>
</dbReference>
<evidence type="ECO:0000313" key="15">
    <source>
        <dbReference type="Proteomes" id="UP000585272"/>
    </source>
</evidence>
<accession>A0A840ID32</accession>
<dbReference type="Pfam" id="PF13462">
    <property type="entry name" value="Thioredoxin_4"/>
    <property type="match status" value="1"/>
</dbReference>
<comment type="similarity">
    <text evidence="2">In the N-terminal section; belongs to the NhaA Na(+)/H(+) (TC 2.A.33) antiporter family.</text>
</comment>
<feature type="transmembrane region" description="Helical" evidence="12">
    <location>
        <begin position="199"/>
        <end position="221"/>
    </location>
</feature>
<feature type="transmembrane region" description="Helical" evidence="12">
    <location>
        <begin position="413"/>
        <end position="435"/>
    </location>
</feature>
<evidence type="ECO:0000256" key="12">
    <source>
        <dbReference type="HAMAP-Rule" id="MF_01844"/>
    </source>
</evidence>
<feature type="transmembrane region" description="Helical" evidence="12">
    <location>
        <begin position="380"/>
        <end position="401"/>
    </location>
</feature>
<keyword evidence="6 12" id="KW-0812">Transmembrane</keyword>
<comment type="subcellular location">
    <subcellularLocation>
        <location evidence="1">Cell inner membrane</location>
        <topology evidence="1">Multi-pass membrane protein</topology>
    </subcellularLocation>
    <subcellularLocation>
        <location evidence="12">Cell membrane</location>
        <topology evidence="12">Multi-pass membrane protein</topology>
    </subcellularLocation>
</comment>
<evidence type="ECO:0000256" key="2">
    <source>
        <dbReference type="ARBA" id="ARBA00007006"/>
    </source>
</evidence>
<dbReference type="Gene3D" id="1.20.1530.10">
    <property type="entry name" value="Na+/H+ antiporter like domain"/>
    <property type="match status" value="1"/>
</dbReference>